<proteinExistence type="predicted"/>
<comment type="caution">
    <text evidence="1">The sequence shown here is derived from an EMBL/GenBank/DDBJ whole genome shotgun (WGS) entry which is preliminary data.</text>
</comment>
<organism evidence="1 2">
    <name type="scientific">Coemansia nantahalensis</name>
    <dbReference type="NCBI Taxonomy" id="2789366"/>
    <lineage>
        <taxon>Eukaryota</taxon>
        <taxon>Fungi</taxon>
        <taxon>Fungi incertae sedis</taxon>
        <taxon>Zoopagomycota</taxon>
        <taxon>Kickxellomycotina</taxon>
        <taxon>Kickxellomycetes</taxon>
        <taxon>Kickxellales</taxon>
        <taxon>Kickxellaceae</taxon>
        <taxon>Coemansia</taxon>
    </lineage>
</organism>
<name>A0ACC1K555_9FUNG</name>
<keyword evidence="2" id="KW-1185">Reference proteome</keyword>
<reference evidence="1" key="1">
    <citation type="submission" date="2022-07" db="EMBL/GenBank/DDBJ databases">
        <title>Phylogenomic reconstructions and comparative analyses of Kickxellomycotina fungi.</title>
        <authorList>
            <person name="Reynolds N.K."/>
            <person name="Stajich J.E."/>
            <person name="Barry K."/>
            <person name="Grigoriev I.V."/>
            <person name="Crous P."/>
            <person name="Smith M.E."/>
        </authorList>
    </citation>
    <scope>NUCLEOTIDE SEQUENCE</scope>
    <source>
        <strain evidence="1">CBS 109366</strain>
    </source>
</reference>
<evidence type="ECO:0000313" key="1">
    <source>
        <dbReference type="EMBL" id="KAJ2773454.1"/>
    </source>
</evidence>
<accession>A0ACC1K555</accession>
<dbReference type="EMBL" id="JANBUJ010000223">
    <property type="protein sequence ID" value="KAJ2773454.1"/>
    <property type="molecule type" value="Genomic_DNA"/>
</dbReference>
<evidence type="ECO:0000313" key="2">
    <source>
        <dbReference type="Proteomes" id="UP001140234"/>
    </source>
</evidence>
<gene>
    <name evidence="1" type="ORF">IWQ57_001287</name>
</gene>
<sequence length="144" mass="16855">MLVTRTVQLEHKQPRVLSRATRRRSSWEAPGESGWPFSPQQRTAASLYPLARTAPLPRRPPAMDFISIVPLYRSMVSQRETLASQHEREWAAREADRKHRERVRELTRKRHSELSLWISARFRKPRPAPAESLEPKPTTIQWAD</sequence>
<protein>
    <submittedName>
        <fullName evidence="1">Uncharacterized protein</fullName>
    </submittedName>
</protein>
<dbReference type="Proteomes" id="UP001140234">
    <property type="component" value="Unassembled WGS sequence"/>
</dbReference>